<evidence type="ECO:0000313" key="2">
    <source>
        <dbReference type="EMBL" id="NVN10888.1"/>
    </source>
</evidence>
<sequence>MDKDGSDADRAYGGTPERRIALLIGQLPEWMRPAIHRLRQPAARWVRIPVGVLLILGGFLSLLPVFGLWMLPLGLLLLADDLPPMRRVRDRLLCWIEMRHPRWMGLATPPSRD</sequence>
<keyword evidence="1" id="KW-0812">Transmembrane</keyword>
<gene>
    <name evidence="3" type="ORF">AAC691_02765</name>
    <name evidence="2" type="ORF">HUK84_06965</name>
</gene>
<reference evidence="3 5" key="2">
    <citation type="submission" date="2024-04" db="EMBL/GenBank/DDBJ databases">
        <title>Complete genome sequence of Nguyenibacter vanlangesis HBCM-1154, a strain capable of nitrogen fixation, IAA production, and phosphorus solubilization isolated from sugarcane soil.</title>
        <authorList>
            <person name="MY HANH P."/>
        </authorList>
    </citation>
    <scope>NUCLEOTIDE SEQUENCE [LARGE SCALE GENOMIC DNA]</scope>
    <source>
        <strain evidence="3 5">HBCM 1154</strain>
    </source>
</reference>
<evidence type="ECO:0000313" key="4">
    <source>
        <dbReference type="Proteomes" id="UP000534870"/>
    </source>
</evidence>
<keyword evidence="1" id="KW-0472">Membrane</keyword>
<organism evidence="2 4">
    <name type="scientific">Nguyenibacter vanlangensis</name>
    <dbReference type="NCBI Taxonomy" id="1216886"/>
    <lineage>
        <taxon>Bacteria</taxon>
        <taxon>Pseudomonadati</taxon>
        <taxon>Pseudomonadota</taxon>
        <taxon>Alphaproteobacteria</taxon>
        <taxon>Acetobacterales</taxon>
        <taxon>Acetobacteraceae</taxon>
        <taxon>Nguyenibacter</taxon>
    </lineage>
</organism>
<evidence type="ECO:0000313" key="3">
    <source>
        <dbReference type="EMBL" id="XAE43401.1"/>
    </source>
</evidence>
<dbReference type="AlphaFoldDB" id="A0A7Y7IVL0"/>
<name>A0A7Y7IVL0_9PROT</name>
<evidence type="ECO:0000256" key="1">
    <source>
        <dbReference type="SAM" id="Phobius"/>
    </source>
</evidence>
<dbReference type="RefSeq" id="WP_176639638.1">
    <property type="nucleotide sequence ID" value="NZ_CP152276.1"/>
</dbReference>
<dbReference type="Proteomes" id="UP001449795">
    <property type="component" value="Chromosome"/>
</dbReference>
<accession>A0A7Y7IVL0</accession>
<dbReference type="EMBL" id="CP152276">
    <property type="protein sequence ID" value="XAE43401.1"/>
    <property type="molecule type" value="Genomic_DNA"/>
</dbReference>
<keyword evidence="5" id="KW-1185">Reference proteome</keyword>
<evidence type="ECO:0008006" key="6">
    <source>
        <dbReference type="Google" id="ProtNLM"/>
    </source>
</evidence>
<keyword evidence="1" id="KW-1133">Transmembrane helix</keyword>
<protein>
    <recommendedName>
        <fullName evidence="6">Transmembrane protein (PGPGW)</fullName>
    </recommendedName>
</protein>
<evidence type="ECO:0000313" key="5">
    <source>
        <dbReference type="Proteomes" id="UP001449795"/>
    </source>
</evidence>
<reference evidence="2 4" key="1">
    <citation type="submission" date="2020-06" db="EMBL/GenBank/DDBJ databases">
        <title>Description of novel acetic acid bacteria.</title>
        <authorList>
            <person name="Sombolestani A."/>
        </authorList>
    </citation>
    <scope>NUCLEOTIDE SEQUENCE [LARGE SCALE GENOMIC DNA]</scope>
    <source>
        <strain evidence="2 4">LMG 31431</strain>
    </source>
</reference>
<proteinExistence type="predicted"/>
<dbReference type="Proteomes" id="UP000534870">
    <property type="component" value="Unassembled WGS sequence"/>
</dbReference>
<feature type="transmembrane region" description="Helical" evidence="1">
    <location>
        <begin position="48"/>
        <end position="79"/>
    </location>
</feature>
<dbReference type="EMBL" id="JABXXP010000087">
    <property type="protein sequence ID" value="NVN10888.1"/>
    <property type="molecule type" value="Genomic_DNA"/>
</dbReference>